<gene>
    <name evidence="3" type="ORF">E8E12_005348</name>
</gene>
<keyword evidence="4" id="KW-1185">Reference proteome</keyword>
<accession>A0A9P4WNC3</accession>
<feature type="compositionally biased region" description="Basic residues" evidence="1">
    <location>
        <begin position="143"/>
        <end position="154"/>
    </location>
</feature>
<organism evidence="3 4">
    <name type="scientific">Didymella heteroderae</name>
    <dbReference type="NCBI Taxonomy" id="1769908"/>
    <lineage>
        <taxon>Eukaryota</taxon>
        <taxon>Fungi</taxon>
        <taxon>Dikarya</taxon>
        <taxon>Ascomycota</taxon>
        <taxon>Pezizomycotina</taxon>
        <taxon>Dothideomycetes</taxon>
        <taxon>Pleosporomycetidae</taxon>
        <taxon>Pleosporales</taxon>
        <taxon>Pleosporineae</taxon>
        <taxon>Didymellaceae</taxon>
        <taxon>Didymella</taxon>
    </lineage>
</organism>
<evidence type="ECO:0000313" key="4">
    <source>
        <dbReference type="Proteomes" id="UP000758155"/>
    </source>
</evidence>
<evidence type="ECO:0000256" key="2">
    <source>
        <dbReference type="SAM" id="Phobius"/>
    </source>
</evidence>
<keyword evidence="2" id="KW-1133">Transmembrane helix</keyword>
<feature type="transmembrane region" description="Helical" evidence="2">
    <location>
        <begin position="35"/>
        <end position="60"/>
    </location>
</feature>
<feature type="compositionally biased region" description="Basic and acidic residues" evidence="1">
    <location>
        <begin position="155"/>
        <end position="170"/>
    </location>
</feature>
<name>A0A9P4WNC3_9PLEO</name>
<dbReference type="AlphaFoldDB" id="A0A9P4WNC3"/>
<feature type="transmembrane region" description="Helical" evidence="2">
    <location>
        <begin position="80"/>
        <end position="108"/>
    </location>
</feature>
<sequence length="170" mass="18896">MGIPYSREINAAFEQVTPLVAAGFKVLRTTKNISIILAIIQVLTVLFLGLILIALIALLYTVNPDLEEERRALITPWLKYYAHITLFGIIKTTVTSAIVLGAVGFAAWRLFLFGQWVEDEEYEANVDANKALEDLEGDNASKKNNKKDGKKGKEKAKSDADKILEEEGKK</sequence>
<keyword evidence="2" id="KW-0472">Membrane</keyword>
<reference evidence="3" key="1">
    <citation type="submission" date="2019-04" db="EMBL/GenBank/DDBJ databases">
        <title>Sequencing of skin fungus with MAO and IRED activity.</title>
        <authorList>
            <person name="Marsaioli A.J."/>
            <person name="Bonatto J.M.C."/>
            <person name="Reis Junior O."/>
        </authorList>
    </citation>
    <scope>NUCLEOTIDE SEQUENCE</scope>
    <source>
        <strain evidence="3">28M1</strain>
    </source>
</reference>
<proteinExistence type="predicted"/>
<protein>
    <submittedName>
        <fullName evidence="3">Uncharacterized protein</fullName>
    </submittedName>
</protein>
<keyword evidence="2" id="KW-0812">Transmembrane</keyword>
<dbReference type="EMBL" id="SWKV01000044">
    <property type="protein sequence ID" value="KAF3037227.1"/>
    <property type="molecule type" value="Genomic_DNA"/>
</dbReference>
<evidence type="ECO:0000256" key="1">
    <source>
        <dbReference type="SAM" id="MobiDB-lite"/>
    </source>
</evidence>
<evidence type="ECO:0000313" key="3">
    <source>
        <dbReference type="EMBL" id="KAF3037227.1"/>
    </source>
</evidence>
<comment type="caution">
    <text evidence="3">The sequence shown here is derived from an EMBL/GenBank/DDBJ whole genome shotgun (WGS) entry which is preliminary data.</text>
</comment>
<dbReference type="Proteomes" id="UP000758155">
    <property type="component" value="Unassembled WGS sequence"/>
</dbReference>
<dbReference type="OrthoDB" id="3647at2759"/>
<feature type="region of interest" description="Disordered" evidence="1">
    <location>
        <begin position="137"/>
        <end position="170"/>
    </location>
</feature>